<keyword evidence="4 5" id="KW-0472">Membrane</keyword>
<evidence type="ECO:0000256" key="2">
    <source>
        <dbReference type="ARBA" id="ARBA00022692"/>
    </source>
</evidence>
<organism evidence="7 8">
    <name type="scientific">Calothrix parasitica NIES-267</name>
    <dbReference type="NCBI Taxonomy" id="1973488"/>
    <lineage>
        <taxon>Bacteria</taxon>
        <taxon>Bacillati</taxon>
        <taxon>Cyanobacteriota</taxon>
        <taxon>Cyanophyceae</taxon>
        <taxon>Nostocales</taxon>
        <taxon>Calotrichaceae</taxon>
        <taxon>Calothrix</taxon>
    </lineage>
</organism>
<gene>
    <name evidence="7" type="ORF">NIES267_20670</name>
</gene>
<evidence type="ECO:0000256" key="4">
    <source>
        <dbReference type="ARBA" id="ARBA00023136"/>
    </source>
</evidence>
<dbReference type="EMBL" id="AP018227">
    <property type="protein sequence ID" value="BAY82585.1"/>
    <property type="molecule type" value="Genomic_DNA"/>
</dbReference>
<name>A0A1Z4LMX5_9CYAN</name>
<protein>
    <recommendedName>
        <fullName evidence="6">CGL160/ATPI domain-containing protein</fullName>
    </recommendedName>
</protein>
<dbReference type="Pfam" id="PF24763">
    <property type="entry name" value="CGL160_C"/>
    <property type="match status" value="1"/>
</dbReference>
<feature type="transmembrane region" description="Helical" evidence="5">
    <location>
        <begin position="41"/>
        <end position="60"/>
    </location>
</feature>
<comment type="subcellular location">
    <subcellularLocation>
        <location evidence="1">Membrane</location>
        <topology evidence="1">Multi-pass membrane protein</topology>
    </subcellularLocation>
</comment>
<evidence type="ECO:0000256" key="5">
    <source>
        <dbReference type="SAM" id="Phobius"/>
    </source>
</evidence>
<dbReference type="GO" id="GO:0016020">
    <property type="term" value="C:membrane"/>
    <property type="evidence" value="ECO:0007669"/>
    <property type="project" value="UniProtKB-SubCell"/>
</dbReference>
<evidence type="ECO:0000313" key="7">
    <source>
        <dbReference type="EMBL" id="BAY82585.1"/>
    </source>
</evidence>
<proteinExistence type="predicted"/>
<keyword evidence="8" id="KW-1185">Reference proteome</keyword>
<evidence type="ECO:0000313" key="8">
    <source>
        <dbReference type="Proteomes" id="UP000218418"/>
    </source>
</evidence>
<feature type="domain" description="CGL160/ATPI" evidence="6">
    <location>
        <begin position="30"/>
        <end position="138"/>
    </location>
</feature>
<evidence type="ECO:0000259" key="6">
    <source>
        <dbReference type="Pfam" id="PF24763"/>
    </source>
</evidence>
<reference evidence="7 8" key="1">
    <citation type="submission" date="2017-06" db="EMBL/GenBank/DDBJ databases">
        <title>Genome sequencing of cyanobaciteial culture collection at National Institute for Environmental Studies (NIES).</title>
        <authorList>
            <person name="Hirose Y."/>
            <person name="Shimura Y."/>
            <person name="Fujisawa T."/>
            <person name="Nakamura Y."/>
            <person name="Kawachi M."/>
        </authorList>
    </citation>
    <scope>NUCLEOTIDE SEQUENCE [LARGE SCALE GENOMIC DNA]</scope>
    <source>
        <strain evidence="7 8">NIES-267</strain>
    </source>
</reference>
<dbReference type="InterPro" id="IPR056309">
    <property type="entry name" value="CGL160/ATPI_dom"/>
</dbReference>
<sequence length="146" mass="16316">MSLSDNTIESAPSTIENAQAGFEDAEPDGSMQDFYKLYQELLVITLALTGIIFVSVWIFYSLNIALNYLIGGCAGLVYLRMLAKDVERLGREKQKLSKTRLALLVLLILLAGKWNQLEVLPIFLGFLTYKATLIIYVIRTTAFSSN</sequence>
<keyword evidence="3 5" id="KW-1133">Transmembrane helix</keyword>
<dbReference type="PANTHER" id="PTHR34118:SF6">
    <property type="entry name" value="PROTEIN CONSERVED ONLY IN THE GREEN LINEAGE 160, CHLOROPLASTIC"/>
    <property type="match status" value="1"/>
</dbReference>
<dbReference type="OrthoDB" id="462305at2"/>
<feature type="transmembrane region" description="Helical" evidence="5">
    <location>
        <begin position="95"/>
        <end position="114"/>
    </location>
</feature>
<keyword evidence="2 5" id="KW-0812">Transmembrane</keyword>
<evidence type="ECO:0000256" key="3">
    <source>
        <dbReference type="ARBA" id="ARBA00022989"/>
    </source>
</evidence>
<dbReference type="AlphaFoldDB" id="A0A1Z4LMX5"/>
<accession>A0A1Z4LMX5</accession>
<feature type="transmembrane region" description="Helical" evidence="5">
    <location>
        <begin position="66"/>
        <end position="83"/>
    </location>
</feature>
<feature type="transmembrane region" description="Helical" evidence="5">
    <location>
        <begin position="120"/>
        <end position="138"/>
    </location>
</feature>
<dbReference type="Proteomes" id="UP000218418">
    <property type="component" value="Chromosome"/>
</dbReference>
<evidence type="ECO:0000256" key="1">
    <source>
        <dbReference type="ARBA" id="ARBA00004141"/>
    </source>
</evidence>
<dbReference type="PANTHER" id="PTHR34118">
    <property type="entry name" value="NF-KAPPA-B INHIBITOR-LIKE PROTEIN-RELATED"/>
    <property type="match status" value="1"/>
</dbReference>